<dbReference type="AlphaFoldDB" id="A0A3B0V803"/>
<reference evidence="1" key="1">
    <citation type="submission" date="2018-06" db="EMBL/GenBank/DDBJ databases">
        <authorList>
            <person name="Zhirakovskaya E."/>
        </authorList>
    </citation>
    <scope>NUCLEOTIDE SEQUENCE</scope>
</reference>
<accession>A0A3B0V803</accession>
<sequence>MSQQTKKPTKSLLEQTLADALETTRNLQLQSHRADAVRLAIQTLLLIRGGLDPKLFKGEKTFNPYPVLVKYIRASNAETLGGLADNVLRSVSPNFITLHSLGDLAEAIYSPSEELDQQTLQLLQEETTPLVMFMKKIYQDARGFDEADPNNPNEGDD</sequence>
<gene>
    <name evidence="1" type="ORF">MNBD_CHLOROFLEXI01-249</name>
</gene>
<evidence type="ECO:0000313" key="1">
    <source>
        <dbReference type="EMBL" id="VAW34207.1"/>
    </source>
</evidence>
<organism evidence="1">
    <name type="scientific">hydrothermal vent metagenome</name>
    <dbReference type="NCBI Taxonomy" id="652676"/>
    <lineage>
        <taxon>unclassified sequences</taxon>
        <taxon>metagenomes</taxon>
        <taxon>ecological metagenomes</taxon>
    </lineage>
</organism>
<protein>
    <submittedName>
        <fullName evidence="1">Uncharacterized protein</fullName>
    </submittedName>
</protein>
<dbReference type="EMBL" id="UOEU01000520">
    <property type="protein sequence ID" value="VAW34207.1"/>
    <property type="molecule type" value="Genomic_DNA"/>
</dbReference>
<proteinExistence type="predicted"/>
<name>A0A3B0V803_9ZZZZ</name>